<dbReference type="EMBL" id="JAHLDV010000002">
    <property type="protein sequence ID" value="MBU3158362.1"/>
    <property type="molecule type" value="Genomic_DNA"/>
</dbReference>
<organism evidence="1 2">
    <name type="scientific">Clostridium frigoris</name>
    <dbReference type="NCBI Taxonomy" id="205327"/>
    <lineage>
        <taxon>Bacteria</taxon>
        <taxon>Bacillati</taxon>
        <taxon>Bacillota</taxon>
        <taxon>Clostridia</taxon>
        <taxon>Eubacteriales</taxon>
        <taxon>Clostridiaceae</taxon>
        <taxon>Clostridium</taxon>
    </lineage>
</organism>
<sequence>MPRPTYNNSRGGRGGIVSSVLNTIRMASKECHVEVTTLLVNDENDSKCEAKEITSFIVSLSKDILIYLSRYFPNYKMGKPATNIEAMI</sequence>
<evidence type="ECO:0000313" key="1">
    <source>
        <dbReference type="EMBL" id="MBU3158362.1"/>
    </source>
</evidence>
<dbReference type="RefSeq" id="WP_216145377.1">
    <property type="nucleotide sequence ID" value="NZ_JAHLDV010000002.1"/>
</dbReference>
<name>A0ABS6BNJ2_9CLOT</name>
<evidence type="ECO:0000313" key="2">
    <source>
        <dbReference type="Proteomes" id="UP000776252"/>
    </source>
</evidence>
<accession>A0ABS6BNJ2</accession>
<comment type="caution">
    <text evidence="1">The sequence shown here is derived from an EMBL/GenBank/DDBJ whole genome shotgun (WGS) entry which is preliminary data.</text>
</comment>
<protein>
    <submittedName>
        <fullName evidence="1">Uncharacterized protein</fullName>
    </submittedName>
</protein>
<gene>
    <name evidence="1" type="ORF">KPL37_01065</name>
</gene>
<dbReference type="Proteomes" id="UP000776252">
    <property type="component" value="Unassembled WGS sequence"/>
</dbReference>
<keyword evidence="2" id="KW-1185">Reference proteome</keyword>
<reference evidence="1 2" key="1">
    <citation type="submission" date="2021-06" db="EMBL/GenBank/DDBJ databases">
        <title>Clostridia strains as spoilage organisms.</title>
        <authorList>
            <person name="Wambui J."/>
            <person name="Stephan R."/>
            <person name="Stevens M.J.A."/>
        </authorList>
    </citation>
    <scope>NUCLEOTIDE SEQUENCE [LARGE SCALE GENOMIC DNA]</scope>
    <source>
        <strain evidence="1 2">DSM 14204</strain>
    </source>
</reference>
<proteinExistence type="predicted"/>